<evidence type="ECO:0000313" key="1">
    <source>
        <dbReference type="EMBL" id="CAK7945400.1"/>
    </source>
</evidence>
<organism evidence="1 2">
    <name type="scientific">Peronospora matthiolae</name>
    <dbReference type="NCBI Taxonomy" id="2874970"/>
    <lineage>
        <taxon>Eukaryota</taxon>
        <taxon>Sar</taxon>
        <taxon>Stramenopiles</taxon>
        <taxon>Oomycota</taxon>
        <taxon>Peronosporomycetes</taxon>
        <taxon>Peronosporales</taxon>
        <taxon>Peronosporaceae</taxon>
        <taxon>Peronospora</taxon>
    </lineage>
</organism>
<dbReference type="AlphaFoldDB" id="A0AAV1VF21"/>
<name>A0AAV1VF21_9STRA</name>
<gene>
    <name evidence="1" type="ORF">PM001_LOCUS30550</name>
</gene>
<reference evidence="1" key="1">
    <citation type="submission" date="2024-01" db="EMBL/GenBank/DDBJ databases">
        <authorList>
            <person name="Webb A."/>
        </authorList>
    </citation>
    <scope>NUCLEOTIDE SEQUENCE</scope>
    <source>
        <strain evidence="1">Pm1</strain>
    </source>
</reference>
<comment type="caution">
    <text evidence="1">The sequence shown here is derived from an EMBL/GenBank/DDBJ whole genome shotgun (WGS) entry which is preliminary data.</text>
</comment>
<evidence type="ECO:0008006" key="3">
    <source>
        <dbReference type="Google" id="ProtNLM"/>
    </source>
</evidence>
<dbReference type="EMBL" id="CAKLBY020000331">
    <property type="protein sequence ID" value="CAK7945400.1"/>
    <property type="molecule type" value="Genomic_DNA"/>
</dbReference>
<protein>
    <recommendedName>
        <fullName evidence="3">HAT C-terminal dimerisation domain-containing protein</fullName>
    </recommendedName>
</protein>
<dbReference type="Proteomes" id="UP001162060">
    <property type="component" value="Unassembled WGS sequence"/>
</dbReference>
<evidence type="ECO:0000313" key="2">
    <source>
        <dbReference type="Proteomes" id="UP001162060"/>
    </source>
</evidence>
<proteinExistence type="predicted"/>
<accession>A0AAV1VF21</accession>
<sequence>MNLLLRALCEFTPWSTTTTALASAAEERCFGSQKR</sequence>